<organism evidence="1 2">
    <name type="scientific">Devosia enhydra</name>
    <dbReference type="NCBI Taxonomy" id="665118"/>
    <lineage>
        <taxon>Bacteria</taxon>
        <taxon>Pseudomonadati</taxon>
        <taxon>Pseudomonadota</taxon>
        <taxon>Alphaproteobacteria</taxon>
        <taxon>Hyphomicrobiales</taxon>
        <taxon>Devosiaceae</taxon>
        <taxon>Devosia</taxon>
    </lineage>
</organism>
<dbReference type="Proteomes" id="UP000183447">
    <property type="component" value="Unassembled WGS sequence"/>
</dbReference>
<dbReference type="STRING" id="665118.SAMN02983003_0704"/>
<evidence type="ECO:0000313" key="2">
    <source>
        <dbReference type="Proteomes" id="UP000183447"/>
    </source>
</evidence>
<name>A0A1K2HUL2_9HYPH</name>
<protein>
    <submittedName>
        <fullName evidence="1">Uncharacterized protein</fullName>
    </submittedName>
</protein>
<evidence type="ECO:0000313" key="1">
    <source>
        <dbReference type="EMBL" id="SFZ81809.1"/>
    </source>
</evidence>
<proteinExistence type="predicted"/>
<sequence length="64" mass="7345">MQELQAHLQLLIERRRLLATVASREHRTWTEDEIDELASLNGAIDAVIYTIRELSPPPQHSSQP</sequence>
<gene>
    <name evidence="1" type="ORF">SAMN02983003_0704</name>
</gene>
<dbReference type="EMBL" id="FPKU01000001">
    <property type="protein sequence ID" value="SFZ81809.1"/>
    <property type="molecule type" value="Genomic_DNA"/>
</dbReference>
<keyword evidence="2" id="KW-1185">Reference proteome</keyword>
<reference evidence="1 2" key="1">
    <citation type="submission" date="2016-11" db="EMBL/GenBank/DDBJ databases">
        <authorList>
            <person name="Jaros S."/>
            <person name="Januszkiewicz K."/>
            <person name="Wedrychowicz H."/>
        </authorList>
    </citation>
    <scope>NUCLEOTIDE SEQUENCE [LARGE SCALE GENOMIC DNA]</scope>
    <source>
        <strain evidence="1 2">ATCC 23634</strain>
    </source>
</reference>
<accession>A0A1K2HUL2</accession>
<dbReference type="AlphaFoldDB" id="A0A1K2HUL2"/>